<dbReference type="PANTHER" id="PTHR23074:SF19">
    <property type="entry name" value="KATANIN P60 ATPASE-CONTAINING SUBUNIT A1"/>
    <property type="match status" value="1"/>
</dbReference>
<organism evidence="5 6">
    <name type="scientific">Kipferlia bialata</name>
    <dbReference type="NCBI Taxonomy" id="797122"/>
    <lineage>
        <taxon>Eukaryota</taxon>
        <taxon>Metamonada</taxon>
        <taxon>Carpediemonas-like organisms</taxon>
        <taxon>Kipferlia</taxon>
    </lineage>
</organism>
<evidence type="ECO:0000259" key="4">
    <source>
        <dbReference type="SMART" id="SM00382"/>
    </source>
</evidence>
<dbReference type="InterPro" id="IPR050304">
    <property type="entry name" value="MT-severing_AAA_ATPase"/>
</dbReference>
<dbReference type="Gene3D" id="1.10.8.60">
    <property type="match status" value="1"/>
</dbReference>
<evidence type="ECO:0000313" key="6">
    <source>
        <dbReference type="Proteomes" id="UP000265618"/>
    </source>
</evidence>
<dbReference type="GO" id="GO:0016887">
    <property type="term" value="F:ATP hydrolysis activity"/>
    <property type="evidence" value="ECO:0007669"/>
    <property type="project" value="InterPro"/>
</dbReference>
<sequence length="483" mass="54548">ALLGNYSSALLYFDGFMNELGKYIQTVDARTKDEWLDVRQTLRDEFTLVKQLQTEQLALNGRPTKPRVEYEPPVISHVTPPVIPVHQQPRPVRYRRPQEKYIPRSRSHPHDRDDSRESRGHSHPRSERDSTPRAPPRARPSHTPREKKQDDGRSRPWRQNPYQEREDKRVEEEGKKYKPQGAQEAEFVSVIESDMLDHGPGVKWEDVAGLHEAKRLLQEAVVLPLVQPKLFLNSNIRPWKGVLMFGPPGTGKTMLAKAVATECGTTFFSCSASTLASKWRGDAEKLAKCLFNMARFYAPSVIFFDEIDALAGQRGEGAHESSRRLMDGVGSSSTQEMTADGRPKLVVVLAATNHPWHLDDAMRRRLEKRIYIPLPEAAERSTLLKLNLSGVKLEEGCDLEAMAEKCKGHSGADIALVCRDASFNPIRRRIKGLSPTELKAMDPDAPVIVTVADLDEAIRKTKPSVGAEEITRYKTWFKQFGSM</sequence>
<keyword evidence="2" id="KW-0067">ATP-binding</keyword>
<feature type="region of interest" description="Disordered" evidence="3">
    <location>
        <begin position="77"/>
        <end position="182"/>
    </location>
</feature>
<accession>A0A9K3GHM2</accession>
<dbReference type="Proteomes" id="UP000265618">
    <property type="component" value="Unassembled WGS sequence"/>
</dbReference>
<dbReference type="AlphaFoldDB" id="A0A9K3GHM2"/>
<protein>
    <recommendedName>
        <fullName evidence="4">AAA+ ATPase domain-containing protein</fullName>
    </recommendedName>
</protein>
<dbReference type="SUPFAM" id="SSF52540">
    <property type="entry name" value="P-loop containing nucleoside triphosphate hydrolases"/>
    <property type="match status" value="1"/>
</dbReference>
<dbReference type="InterPro" id="IPR027417">
    <property type="entry name" value="P-loop_NTPase"/>
</dbReference>
<evidence type="ECO:0000256" key="1">
    <source>
        <dbReference type="ARBA" id="ARBA00022741"/>
    </source>
</evidence>
<dbReference type="Gene3D" id="3.40.50.300">
    <property type="entry name" value="P-loop containing nucleotide triphosphate hydrolases"/>
    <property type="match status" value="1"/>
</dbReference>
<reference evidence="5 6" key="1">
    <citation type="journal article" date="2018" name="PLoS ONE">
        <title>The draft genome of Kipferlia bialata reveals reductive genome evolution in fornicate parasites.</title>
        <authorList>
            <person name="Tanifuji G."/>
            <person name="Takabayashi S."/>
            <person name="Kume K."/>
            <person name="Takagi M."/>
            <person name="Nakayama T."/>
            <person name="Kamikawa R."/>
            <person name="Inagaki Y."/>
            <person name="Hashimoto T."/>
        </authorList>
    </citation>
    <scope>NUCLEOTIDE SEQUENCE [LARGE SCALE GENOMIC DNA]</scope>
    <source>
        <strain evidence="5">NY0173</strain>
    </source>
</reference>
<comment type="caution">
    <text evidence="5">The sequence shown here is derived from an EMBL/GenBank/DDBJ whole genome shotgun (WGS) entry which is preliminary data.</text>
</comment>
<dbReference type="OrthoDB" id="5334845at2759"/>
<dbReference type="GO" id="GO:0015630">
    <property type="term" value="C:microtubule cytoskeleton"/>
    <property type="evidence" value="ECO:0007669"/>
    <property type="project" value="TreeGrafter"/>
</dbReference>
<dbReference type="FunFam" id="3.40.50.300:FF:000159">
    <property type="entry name" value="Katanin p60 ATPase-containing subunit A1"/>
    <property type="match status" value="1"/>
</dbReference>
<dbReference type="Pfam" id="PF09336">
    <property type="entry name" value="Vps4_C"/>
    <property type="match status" value="1"/>
</dbReference>
<evidence type="ECO:0000256" key="3">
    <source>
        <dbReference type="SAM" id="MobiDB-lite"/>
    </source>
</evidence>
<dbReference type="PANTHER" id="PTHR23074">
    <property type="entry name" value="AAA DOMAIN-CONTAINING"/>
    <property type="match status" value="1"/>
</dbReference>
<dbReference type="InterPro" id="IPR048611">
    <property type="entry name" value="KATNA1_MIT"/>
</dbReference>
<feature type="domain" description="AAA+ ATPase" evidence="4">
    <location>
        <begin position="238"/>
        <end position="376"/>
    </location>
</feature>
<proteinExistence type="predicted"/>
<dbReference type="SMART" id="SM00382">
    <property type="entry name" value="AAA"/>
    <property type="match status" value="1"/>
</dbReference>
<keyword evidence="6" id="KW-1185">Reference proteome</keyword>
<dbReference type="InterPro" id="IPR003959">
    <property type="entry name" value="ATPase_AAA_core"/>
</dbReference>
<feature type="compositionally biased region" description="Basic and acidic residues" evidence="3">
    <location>
        <begin position="163"/>
        <end position="176"/>
    </location>
</feature>
<dbReference type="InterPro" id="IPR003593">
    <property type="entry name" value="AAA+_ATPase"/>
</dbReference>
<name>A0A9K3GHM2_9EUKA</name>
<dbReference type="InterPro" id="IPR015415">
    <property type="entry name" value="Spast_Vps4_C"/>
</dbReference>
<dbReference type="InterPro" id="IPR041569">
    <property type="entry name" value="AAA_lid_3"/>
</dbReference>
<dbReference type="GO" id="GO:0051013">
    <property type="term" value="P:microtubule severing"/>
    <property type="evidence" value="ECO:0007669"/>
    <property type="project" value="TreeGrafter"/>
</dbReference>
<evidence type="ECO:0000256" key="2">
    <source>
        <dbReference type="ARBA" id="ARBA00022840"/>
    </source>
</evidence>
<dbReference type="GO" id="GO:0005524">
    <property type="term" value="F:ATP binding"/>
    <property type="evidence" value="ECO:0007669"/>
    <property type="project" value="UniProtKB-KW"/>
</dbReference>
<gene>
    <name evidence="5" type="ORF">KIPB_004675</name>
</gene>
<dbReference type="Pfam" id="PF00004">
    <property type="entry name" value="AAA"/>
    <property type="match status" value="1"/>
</dbReference>
<dbReference type="Pfam" id="PF21126">
    <property type="entry name" value="KATNA1_MIT"/>
    <property type="match status" value="1"/>
</dbReference>
<dbReference type="EMBL" id="BDIP01001020">
    <property type="protein sequence ID" value="GIQ83368.1"/>
    <property type="molecule type" value="Genomic_DNA"/>
</dbReference>
<feature type="compositionally biased region" description="Basic and acidic residues" evidence="3">
    <location>
        <begin position="143"/>
        <end position="154"/>
    </location>
</feature>
<dbReference type="CDD" id="cd21748">
    <property type="entry name" value="Kp60-NTD"/>
    <property type="match status" value="1"/>
</dbReference>
<feature type="non-terminal residue" evidence="5">
    <location>
        <position position="483"/>
    </location>
</feature>
<dbReference type="Pfam" id="PF17862">
    <property type="entry name" value="AAA_lid_3"/>
    <property type="match status" value="1"/>
</dbReference>
<evidence type="ECO:0000313" key="5">
    <source>
        <dbReference type="EMBL" id="GIQ83368.1"/>
    </source>
</evidence>
<dbReference type="Gene3D" id="1.20.58.80">
    <property type="entry name" value="Phosphotransferase system, lactose/cellobiose-type IIA subunit"/>
    <property type="match status" value="1"/>
</dbReference>
<keyword evidence="1" id="KW-0547">Nucleotide-binding</keyword>
<feature type="compositionally biased region" description="Basic and acidic residues" evidence="3">
    <location>
        <begin position="96"/>
        <end position="131"/>
    </location>
</feature>